<name>A0A544QU49_9FIRM</name>
<keyword evidence="4" id="KW-0249">Electron transport</keyword>
<dbReference type="SUPFAM" id="SSF57802">
    <property type="entry name" value="Rubredoxin-like"/>
    <property type="match status" value="1"/>
</dbReference>
<evidence type="ECO:0000313" key="7">
    <source>
        <dbReference type="EMBL" id="TQQ84231.1"/>
    </source>
</evidence>
<protein>
    <submittedName>
        <fullName evidence="7">Desulfoferrodoxin</fullName>
    </submittedName>
</protein>
<dbReference type="InterPro" id="IPR036073">
    <property type="entry name" value="Desulfoferrodoxin_Fe-bd_dom_sf"/>
</dbReference>
<keyword evidence="2" id="KW-0813">Transport</keyword>
<gene>
    <name evidence="7" type="ORF">EXD82_07810</name>
</gene>
<evidence type="ECO:0000256" key="1">
    <source>
        <dbReference type="ARBA" id="ARBA00005941"/>
    </source>
</evidence>
<dbReference type="GO" id="GO:0005506">
    <property type="term" value="F:iron ion binding"/>
    <property type="evidence" value="ECO:0007669"/>
    <property type="project" value="InterPro"/>
</dbReference>
<dbReference type="AlphaFoldDB" id="A0A544QU49"/>
<dbReference type="Pfam" id="PF01880">
    <property type="entry name" value="Desulfoferrodox"/>
    <property type="match status" value="1"/>
</dbReference>
<dbReference type="RefSeq" id="WP_142536352.1">
    <property type="nucleotide sequence ID" value="NZ_SGJB01000013.1"/>
</dbReference>
<dbReference type="GO" id="GO:0016491">
    <property type="term" value="F:oxidoreductase activity"/>
    <property type="evidence" value="ECO:0007669"/>
    <property type="project" value="InterPro"/>
</dbReference>
<dbReference type="Proteomes" id="UP000317863">
    <property type="component" value="Unassembled WGS sequence"/>
</dbReference>
<keyword evidence="5" id="KW-0408">Iron</keyword>
<accession>A0A544QU49</accession>
<proteinExistence type="inferred from homology"/>
<dbReference type="Gene3D" id="2.60.40.730">
    <property type="entry name" value="SOR catalytic domain"/>
    <property type="match status" value="1"/>
</dbReference>
<dbReference type="SUPFAM" id="SSF49367">
    <property type="entry name" value="Superoxide reductase-like"/>
    <property type="match status" value="1"/>
</dbReference>
<dbReference type="InterPro" id="IPR002742">
    <property type="entry name" value="Desulfoferrodoxin_Fe-bd_dom"/>
</dbReference>
<keyword evidence="8" id="KW-1185">Reference proteome</keyword>
<evidence type="ECO:0000313" key="8">
    <source>
        <dbReference type="Proteomes" id="UP000317863"/>
    </source>
</evidence>
<evidence type="ECO:0000259" key="6">
    <source>
        <dbReference type="Pfam" id="PF01880"/>
    </source>
</evidence>
<dbReference type="PANTHER" id="PTHR36541:SF1">
    <property type="entry name" value="SUPEROXIDE REDUCTASE-RELATED"/>
    <property type="match status" value="1"/>
</dbReference>
<dbReference type="EMBL" id="SGJB01000013">
    <property type="protein sequence ID" value="TQQ84231.1"/>
    <property type="molecule type" value="Genomic_DNA"/>
</dbReference>
<evidence type="ECO:0000256" key="2">
    <source>
        <dbReference type="ARBA" id="ARBA00022448"/>
    </source>
</evidence>
<dbReference type="InterPro" id="IPR051233">
    <property type="entry name" value="Desulfoferrodoxin_SOR"/>
</dbReference>
<sequence length="125" mass="14148">MAKFYLCEKCKNMVEVVYETPVPMMCCGQKMTELVPNTVDAATEKHVPEVTVEGNVVKAKVGSVEHPMEDKHYIMFILLETNKGVQRRDLKPGQEPVAEFALASDEKAVAVYEYCNLHGLWKKEL</sequence>
<feature type="domain" description="Desulfoferrodoxin ferrous iron-binding" evidence="6">
    <location>
        <begin position="39"/>
        <end position="123"/>
    </location>
</feature>
<comment type="similarity">
    <text evidence="1">Belongs to the desulfoferrodoxin family.</text>
</comment>
<evidence type="ECO:0000256" key="3">
    <source>
        <dbReference type="ARBA" id="ARBA00022723"/>
    </source>
</evidence>
<organism evidence="7 8">
    <name type="scientific">Peptacetobacter hominis</name>
    <dbReference type="NCBI Taxonomy" id="2743610"/>
    <lineage>
        <taxon>Bacteria</taxon>
        <taxon>Bacillati</taxon>
        <taxon>Bacillota</taxon>
        <taxon>Clostridia</taxon>
        <taxon>Peptostreptococcales</taxon>
        <taxon>Peptostreptococcaceae</taxon>
        <taxon>Peptacetobacter</taxon>
    </lineage>
</organism>
<evidence type="ECO:0000256" key="5">
    <source>
        <dbReference type="ARBA" id="ARBA00023004"/>
    </source>
</evidence>
<evidence type="ECO:0000256" key="4">
    <source>
        <dbReference type="ARBA" id="ARBA00022982"/>
    </source>
</evidence>
<reference evidence="7 8" key="1">
    <citation type="submission" date="2019-02" db="EMBL/GenBank/DDBJ databases">
        <title>Peptostreptococcaceae bacterium ZHW00191 nov., a new bacterium isolated from the human gut.</title>
        <authorList>
            <person name="Zhou H.-W."/>
            <person name="Chen X.-J."/>
        </authorList>
    </citation>
    <scope>NUCLEOTIDE SEQUENCE [LARGE SCALE GENOMIC DNA]</scope>
    <source>
        <strain evidence="7 8">ZHW00191</strain>
    </source>
</reference>
<comment type="caution">
    <text evidence="7">The sequence shown here is derived from an EMBL/GenBank/DDBJ whole genome shotgun (WGS) entry which is preliminary data.</text>
</comment>
<dbReference type="OrthoDB" id="9814936at2"/>
<dbReference type="NCBIfam" id="TIGR00332">
    <property type="entry name" value="neela_ferrous"/>
    <property type="match status" value="1"/>
</dbReference>
<dbReference type="PANTHER" id="PTHR36541">
    <property type="entry name" value="SUPEROXIDE REDUCTASE-RELATED"/>
    <property type="match status" value="1"/>
</dbReference>
<keyword evidence="3" id="KW-0479">Metal-binding</keyword>